<dbReference type="EC" id="2.3.-.-" evidence="4"/>
<evidence type="ECO:0000256" key="2">
    <source>
        <dbReference type="ARBA" id="ARBA00023315"/>
    </source>
</evidence>
<accession>A0ABW0UA89</accession>
<dbReference type="Proteomes" id="UP001596143">
    <property type="component" value="Unassembled WGS sequence"/>
</dbReference>
<evidence type="ECO:0000256" key="1">
    <source>
        <dbReference type="ARBA" id="ARBA00022679"/>
    </source>
</evidence>
<dbReference type="Pfam" id="PF00583">
    <property type="entry name" value="Acetyltransf_1"/>
    <property type="match status" value="1"/>
</dbReference>
<dbReference type="EMBL" id="JBHSPF010000065">
    <property type="protein sequence ID" value="MFC5629639.1"/>
    <property type="molecule type" value="Genomic_DNA"/>
</dbReference>
<proteinExistence type="predicted"/>
<evidence type="ECO:0000259" key="3">
    <source>
        <dbReference type="PROSITE" id="PS51186"/>
    </source>
</evidence>
<keyword evidence="1 4" id="KW-0808">Transferase</keyword>
<dbReference type="PROSITE" id="PS51186">
    <property type="entry name" value="GNAT"/>
    <property type="match status" value="1"/>
</dbReference>
<comment type="caution">
    <text evidence="4">The sequence shown here is derived from an EMBL/GenBank/DDBJ whole genome shotgun (WGS) entry which is preliminary data.</text>
</comment>
<protein>
    <submittedName>
        <fullName evidence="4">GNAT family N-acetyltransferase</fullName>
        <ecNumber evidence="4">2.3.-.-</ecNumber>
    </submittedName>
</protein>
<dbReference type="InterPro" id="IPR050680">
    <property type="entry name" value="YpeA/RimI_acetyltransf"/>
</dbReference>
<dbReference type="Gene3D" id="3.40.630.30">
    <property type="match status" value="1"/>
</dbReference>
<sequence length="182" mass="20938">MQPITISMFPSNANVDVERITNIVNRVYRTSENGLWKKEVVRTSMEEIREFIQHGEIAVAQTRDTIVGCVRIRQVHEETGELGMLAVDETYQGNGIGRALIHFAEKECKKENLQKIQLELLVPEEGAHPAKVALEKWYKRLGYQPVRTEMLETSYPKLAPMLAVPCKFIVFEKELKETQMSY</sequence>
<dbReference type="RefSeq" id="WP_270896987.1">
    <property type="nucleotide sequence ID" value="NZ_JBHSPF010000065.1"/>
</dbReference>
<dbReference type="GO" id="GO:0016746">
    <property type="term" value="F:acyltransferase activity"/>
    <property type="evidence" value="ECO:0007669"/>
    <property type="project" value="UniProtKB-KW"/>
</dbReference>
<name>A0ABW0UA89_9BACI</name>
<organism evidence="4 5">
    <name type="scientific">Aliibacillus thermotolerans</name>
    <dbReference type="NCBI Taxonomy" id="1834418"/>
    <lineage>
        <taxon>Bacteria</taxon>
        <taxon>Bacillati</taxon>
        <taxon>Bacillota</taxon>
        <taxon>Bacilli</taxon>
        <taxon>Bacillales</taxon>
        <taxon>Bacillaceae</taxon>
        <taxon>Aliibacillus</taxon>
    </lineage>
</organism>
<dbReference type="InterPro" id="IPR016181">
    <property type="entry name" value="Acyl_CoA_acyltransferase"/>
</dbReference>
<dbReference type="SUPFAM" id="SSF55729">
    <property type="entry name" value="Acyl-CoA N-acyltransferases (Nat)"/>
    <property type="match status" value="1"/>
</dbReference>
<dbReference type="PANTHER" id="PTHR43420">
    <property type="entry name" value="ACETYLTRANSFERASE"/>
    <property type="match status" value="1"/>
</dbReference>
<reference evidence="5" key="1">
    <citation type="journal article" date="2019" name="Int. J. Syst. Evol. Microbiol.">
        <title>The Global Catalogue of Microorganisms (GCM) 10K type strain sequencing project: providing services to taxonomists for standard genome sequencing and annotation.</title>
        <authorList>
            <consortium name="The Broad Institute Genomics Platform"/>
            <consortium name="The Broad Institute Genome Sequencing Center for Infectious Disease"/>
            <person name="Wu L."/>
            <person name="Ma J."/>
        </authorList>
    </citation>
    <scope>NUCLEOTIDE SEQUENCE [LARGE SCALE GENOMIC DNA]</scope>
    <source>
        <strain evidence="5">CGMCC 1.15790</strain>
    </source>
</reference>
<gene>
    <name evidence="4" type="ORF">ACFPTR_12335</name>
</gene>
<keyword evidence="5" id="KW-1185">Reference proteome</keyword>
<feature type="domain" description="N-acetyltransferase" evidence="3">
    <location>
        <begin position="4"/>
        <end position="176"/>
    </location>
</feature>
<evidence type="ECO:0000313" key="5">
    <source>
        <dbReference type="Proteomes" id="UP001596143"/>
    </source>
</evidence>
<dbReference type="CDD" id="cd04301">
    <property type="entry name" value="NAT_SF"/>
    <property type="match status" value="1"/>
</dbReference>
<keyword evidence="2 4" id="KW-0012">Acyltransferase</keyword>
<dbReference type="InterPro" id="IPR000182">
    <property type="entry name" value="GNAT_dom"/>
</dbReference>
<evidence type="ECO:0000313" key="4">
    <source>
        <dbReference type="EMBL" id="MFC5629639.1"/>
    </source>
</evidence>